<feature type="domain" description="Reticulon" evidence="8">
    <location>
        <begin position="72"/>
        <end position="211"/>
    </location>
</feature>
<feature type="compositionally biased region" description="Polar residues" evidence="6">
    <location>
        <begin position="312"/>
        <end position="328"/>
    </location>
</feature>
<evidence type="ECO:0000256" key="5">
    <source>
        <dbReference type="ARBA" id="ARBA00023136"/>
    </source>
</evidence>
<feature type="region of interest" description="Disordered" evidence="6">
    <location>
        <begin position="418"/>
        <end position="455"/>
    </location>
</feature>
<name>A0A8J2NM84_FUSEQ</name>
<evidence type="ECO:0000256" key="2">
    <source>
        <dbReference type="ARBA" id="ARBA00022692"/>
    </source>
</evidence>
<organism evidence="9 10">
    <name type="scientific">Fusarium equiseti</name>
    <name type="common">Fusarium scirpi</name>
    <dbReference type="NCBI Taxonomy" id="61235"/>
    <lineage>
        <taxon>Eukaryota</taxon>
        <taxon>Fungi</taxon>
        <taxon>Dikarya</taxon>
        <taxon>Ascomycota</taxon>
        <taxon>Pezizomycotina</taxon>
        <taxon>Sordariomycetes</taxon>
        <taxon>Hypocreomycetidae</taxon>
        <taxon>Hypocreales</taxon>
        <taxon>Nectriaceae</taxon>
        <taxon>Fusarium</taxon>
        <taxon>Fusarium incarnatum-equiseti species complex</taxon>
    </lineage>
</organism>
<evidence type="ECO:0000256" key="4">
    <source>
        <dbReference type="ARBA" id="ARBA00022989"/>
    </source>
</evidence>
<sequence length="455" mass="48832">MSAPAVIVVPAATDGTQQSGQDPTERMAFHISAERLASKIERVLSEESHPNDEEKGPLKELIAHQDSLYRYLSWEDPVRTLGSYLAVLSVLFGAHYLPLTYWVVKAGAAVFGFISLSEIVGRYVSRDTFLSRLRPHEYKTVPEPILNATLKDIHDFIQYSAIQVQRIIFGEDLGKAFAAFIGFTALFLLMNIASPFSLAVLGLTSLYIAPLAASPHGRALAKDATAQGQRLASTAAEKAGVLAEDTKAKGADLSVKTRETAGNVQQSVGNLAQSGKETVSDLSSQSMNKATDVTRATGEKVAKVQQGVGNLAQSGKETVSDLSSQARNKATDVSRATGDKAANLKDMGVDAVNKAPGLVNTSTERAANYTHRTIPGTVDEDTQNYRHDAGGARTIPGTHEGVSHSSYRHDTGGVYSNEIYETPRQMKVPGTTDTSYRDSVTSEKWGGVASRTSAR</sequence>
<evidence type="ECO:0000259" key="8">
    <source>
        <dbReference type="Pfam" id="PF02453"/>
    </source>
</evidence>
<keyword evidence="3" id="KW-0256">Endoplasmic reticulum</keyword>
<gene>
    <name evidence="9" type="ORF">FEQUK3_LOCUS8953</name>
</gene>
<comment type="caution">
    <text evidence="9">The sequence shown here is derived from an EMBL/GenBank/DDBJ whole genome shotgun (WGS) entry which is preliminary data.</text>
</comment>
<dbReference type="Pfam" id="PF02453">
    <property type="entry name" value="Reticulon"/>
    <property type="match status" value="1"/>
</dbReference>
<keyword evidence="5 7" id="KW-0472">Membrane</keyword>
<evidence type="ECO:0000256" key="1">
    <source>
        <dbReference type="ARBA" id="ARBA00004477"/>
    </source>
</evidence>
<protein>
    <recommendedName>
        <fullName evidence="8">Reticulon domain-containing protein</fullName>
    </recommendedName>
</protein>
<dbReference type="GO" id="GO:0005789">
    <property type="term" value="C:endoplasmic reticulum membrane"/>
    <property type="evidence" value="ECO:0007669"/>
    <property type="project" value="UniProtKB-SubCell"/>
</dbReference>
<keyword evidence="2 7" id="KW-0812">Transmembrane</keyword>
<evidence type="ECO:0000256" key="7">
    <source>
        <dbReference type="SAM" id="Phobius"/>
    </source>
</evidence>
<keyword evidence="4 7" id="KW-1133">Transmembrane helix</keyword>
<reference evidence="9" key="1">
    <citation type="submission" date="2021-05" db="EMBL/GenBank/DDBJ databases">
        <authorList>
            <person name="Khan N."/>
        </authorList>
    </citation>
    <scope>NUCLEOTIDE SEQUENCE</scope>
</reference>
<evidence type="ECO:0000313" key="10">
    <source>
        <dbReference type="Proteomes" id="UP000693738"/>
    </source>
</evidence>
<comment type="subcellular location">
    <subcellularLocation>
        <location evidence="1">Endoplasmic reticulum membrane</location>
        <topology evidence="1">Multi-pass membrane protein</topology>
    </subcellularLocation>
</comment>
<evidence type="ECO:0000256" key="3">
    <source>
        <dbReference type="ARBA" id="ARBA00022824"/>
    </source>
</evidence>
<evidence type="ECO:0000313" key="9">
    <source>
        <dbReference type="EMBL" id="CAG7563225.1"/>
    </source>
</evidence>
<dbReference type="AlphaFoldDB" id="A0A8J2NM84"/>
<accession>A0A8J2NM84</accession>
<evidence type="ECO:0000256" key="6">
    <source>
        <dbReference type="SAM" id="MobiDB-lite"/>
    </source>
</evidence>
<feature type="region of interest" description="Disordered" evidence="6">
    <location>
        <begin position="312"/>
        <end position="335"/>
    </location>
</feature>
<feature type="transmembrane region" description="Helical" evidence="7">
    <location>
        <begin position="173"/>
        <end position="190"/>
    </location>
</feature>
<dbReference type="EMBL" id="CAJSTJ010000154">
    <property type="protein sequence ID" value="CAG7563225.1"/>
    <property type="molecule type" value="Genomic_DNA"/>
</dbReference>
<proteinExistence type="predicted"/>
<dbReference type="InterPro" id="IPR003388">
    <property type="entry name" value="Reticulon"/>
</dbReference>
<feature type="transmembrane region" description="Helical" evidence="7">
    <location>
        <begin position="78"/>
        <end position="97"/>
    </location>
</feature>
<dbReference type="Proteomes" id="UP000693738">
    <property type="component" value="Unassembled WGS sequence"/>
</dbReference>